<proteinExistence type="predicted"/>
<organism evidence="2">
    <name type="scientific">Culex pipiens</name>
    <name type="common">House mosquito</name>
    <dbReference type="NCBI Taxonomy" id="7175"/>
    <lineage>
        <taxon>Eukaryota</taxon>
        <taxon>Metazoa</taxon>
        <taxon>Ecdysozoa</taxon>
        <taxon>Arthropoda</taxon>
        <taxon>Hexapoda</taxon>
        <taxon>Insecta</taxon>
        <taxon>Pterygota</taxon>
        <taxon>Neoptera</taxon>
        <taxon>Endopterygota</taxon>
        <taxon>Diptera</taxon>
        <taxon>Nematocera</taxon>
        <taxon>Culicoidea</taxon>
        <taxon>Culicidae</taxon>
        <taxon>Culicinae</taxon>
        <taxon>Culicini</taxon>
        <taxon>Culex</taxon>
        <taxon>Culex</taxon>
    </lineage>
</organism>
<dbReference type="EMBL" id="HBUE01132059">
    <property type="protein sequence ID" value="CAG6496929.1"/>
    <property type="molecule type" value="Transcribed_RNA"/>
</dbReference>
<feature type="compositionally biased region" description="Low complexity" evidence="1">
    <location>
        <begin position="139"/>
        <end position="155"/>
    </location>
</feature>
<accession>A0A8D8CM26</accession>
<dbReference type="EMBL" id="HBUE01132042">
    <property type="protein sequence ID" value="CAG6496906.1"/>
    <property type="molecule type" value="Transcribed_RNA"/>
</dbReference>
<dbReference type="EMBL" id="HBUE01132045">
    <property type="protein sequence ID" value="CAG6496913.1"/>
    <property type="molecule type" value="Transcribed_RNA"/>
</dbReference>
<sequence length="172" mass="19256">MSSIVFQRLRWPSEGRTATAVLSTQLGPRQLRNWRRRRPRPATTPACTCGGHSRARRTRRMTRRTTTAAVPRRRKPSSSAGGAPSGARPESCTSTWRILIQSDKILRSTVRRRSLERSGAGPGLGRPRRISPRTRKRMAAASRSPRRMAATTSTTKLSTNRPKLTTRSSRAR</sequence>
<feature type="compositionally biased region" description="Low complexity" evidence="1">
    <location>
        <begin position="77"/>
        <end position="91"/>
    </location>
</feature>
<feature type="compositionally biased region" description="Polar residues" evidence="1">
    <location>
        <begin position="156"/>
        <end position="172"/>
    </location>
</feature>
<feature type="region of interest" description="Disordered" evidence="1">
    <location>
        <begin position="27"/>
        <end position="95"/>
    </location>
</feature>
<name>A0A8D8CM26_CULPI</name>
<dbReference type="AlphaFoldDB" id="A0A8D8CM26"/>
<feature type="compositionally biased region" description="Basic residues" evidence="1">
    <location>
        <begin position="53"/>
        <end position="63"/>
    </location>
</feature>
<dbReference type="EMBL" id="HBUE01132044">
    <property type="protein sequence ID" value="CAG6496910.1"/>
    <property type="molecule type" value="Transcribed_RNA"/>
</dbReference>
<protein>
    <submittedName>
        <fullName evidence="2">(northern house mosquito) hypothetical protein</fullName>
    </submittedName>
</protein>
<dbReference type="EMBL" id="HBUE01132052">
    <property type="protein sequence ID" value="CAG6496921.1"/>
    <property type="molecule type" value="Transcribed_RNA"/>
</dbReference>
<feature type="compositionally biased region" description="Basic residues" evidence="1">
    <location>
        <begin position="126"/>
        <end position="138"/>
    </location>
</feature>
<dbReference type="EMBL" id="HBUE01132055">
    <property type="protein sequence ID" value="CAG6496925.1"/>
    <property type="molecule type" value="Transcribed_RNA"/>
</dbReference>
<evidence type="ECO:0000313" key="2">
    <source>
        <dbReference type="EMBL" id="CAG6496929.1"/>
    </source>
</evidence>
<reference evidence="2" key="1">
    <citation type="submission" date="2021-05" db="EMBL/GenBank/DDBJ databases">
        <authorList>
            <person name="Alioto T."/>
            <person name="Alioto T."/>
            <person name="Gomez Garrido J."/>
        </authorList>
    </citation>
    <scope>NUCLEOTIDE SEQUENCE</scope>
</reference>
<evidence type="ECO:0000256" key="1">
    <source>
        <dbReference type="SAM" id="MobiDB-lite"/>
    </source>
</evidence>
<feature type="region of interest" description="Disordered" evidence="1">
    <location>
        <begin position="110"/>
        <end position="172"/>
    </location>
</feature>
<dbReference type="EMBL" id="HBUE01132050">
    <property type="protein sequence ID" value="CAG6496917.1"/>
    <property type="molecule type" value="Transcribed_RNA"/>
</dbReference>